<organism evidence="2 3">
    <name type="scientific">Geothrix rubra</name>
    <dbReference type="NCBI Taxonomy" id="2927977"/>
    <lineage>
        <taxon>Bacteria</taxon>
        <taxon>Pseudomonadati</taxon>
        <taxon>Acidobacteriota</taxon>
        <taxon>Holophagae</taxon>
        <taxon>Holophagales</taxon>
        <taxon>Holophagaceae</taxon>
        <taxon>Geothrix</taxon>
    </lineage>
</organism>
<protein>
    <recommendedName>
        <fullName evidence="1">DUF2344 domain-containing protein</fullName>
    </recommendedName>
</protein>
<reference evidence="2 3" key="1">
    <citation type="journal article" date="2023" name="Antonie Van Leeuwenhoek">
        <title>Mesoterricola silvestris gen. nov., sp. nov., Mesoterricola sediminis sp. nov., Geothrix oryzae sp. nov., Geothrix edaphica sp. nov., Geothrix rubra sp. nov., and Geothrix limicola sp. nov., six novel members of Acidobacteriota isolated from soils.</title>
        <authorList>
            <person name="Itoh H."/>
            <person name="Sugisawa Y."/>
            <person name="Mise K."/>
            <person name="Xu Z."/>
            <person name="Kuniyasu M."/>
            <person name="Ushijima N."/>
            <person name="Kawano K."/>
            <person name="Kobayashi E."/>
            <person name="Shiratori Y."/>
            <person name="Masuda Y."/>
            <person name="Senoo K."/>
        </authorList>
    </citation>
    <scope>NUCLEOTIDE SEQUENCE [LARGE SCALE GENOMIC DNA]</scope>
    <source>
        <strain evidence="2 3">Red803</strain>
    </source>
</reference>
<keyword evidence="3" id="KW-1185">Reference proteome</keyword>
<accession>A0ABQ5Q2M4</accession>
<evidence type="ECO:0000259" key="1">
    <source>
        <dbReference type="Pfam" id="PF10105"/>
    </source>
</evidence>
<sequence>MSSAARPNAIPPEVLAREARLAAAVAAMEQAGSREAAPLQALRAAVAAGDVIVADAQVDDLVRDGFAEEALAVLREARRASRGADPLEAVRFRLASPAEKAQARRAAAWQLDSRRASVRIAYEKVPPATDFDTGDLQRILLAAFRLEGLRLALDLGHHPRPLLQMGPPLPAGAGGREEWAEVVLQRSPDRPPEALLGALNARLPEGLRLHRWLEQPGYATPVAELAEVSEWTWPCPPERLEEAHAATARFLASAAFPWDRAGKVGGQKQEKHVDLRPMVSAMAWEGSRLRFRTPMAAFGATNPLKLLGAVLGVDPADLQGLVREGLTLREDPRLGQGERFEPKLRNLYEDAVLLSGGSNITLVDDEDDEPLHLG</sequence>
<dbReference type="NCBIfam" id="TIGR03936">
    <property type="entry name" value="sam_1_link_chp"/>
    <property type="match status" value="1"/>
</dbReference>
<dbReference type="Pfam" id="PF10105">
    <property type="entry name" value="DUF2344"/>
    <property type="match status" value="1"/>
</dbReference>
<proteinExistence type="predicted"/>
<gene>
    <name evidence="2" type="ORF">GETHPA_03060</name>
</gene>
<comment type="caution">
    <text evidence="2">The sequence shown here is derived from an EMBL/GenBank/DDBJ whole genome shotgun (WGS) entry which is preliminary data.</text>
</comment>
<dbReference type="Proteomes" id="UP001165089">
    <property type="component" value="Unassembled WGS sequence"/>
</dbReference>
<evidence type="ECO:0000313" key="3">
    <source>
        <dbReference type="Proteomes" id="UP001165089"/>
    </source>
</evidence>
<evidence type="ECO:0000313" key="2">
    <source>
        <dbReference type="EMBL" id="GLH68773.1"/>
    </source>
</evidence>
<dbReference type="RefSeq" id="WP_285722369.1">
    <property type="nucleotide sequence ID" value="NZ_BSDD01000001.1"/>
</dbReference>
<dbReference type="EMBL" id="BSDD01000001">
    <property type="protein sequence ID" value="GLH68773.1"/>
    <property type="molecule type" value="Genomic_DNA"/>
</dbReference>
<feature type="domain" description="DUF2344" evidence="1">
    <location>
        <begin position="119"/>
        <end position="283"/>
    </location>
</feature>
<dbReference type="InterPro" id="IPR018768">
    <property type="entry name" value="DUF2344"/>
</dbReference>
<name>A0ABQ5Q2M4_9BACT</name>